<name>A0A8C6CDE8_MONMO</name>
<sequence>MILSRGSFLPPVGNLLLAHVPSLLTFSPFVDSSESSSWGCYGDLQTLYAPGASCGTGRRRGLKYCGIDHLTVHLAPLLFVLFLSEVGLKCCMDPAVIAGVLSRSLVVEAASTSASLLAGPWPSCPTSWISKAQVSQMTEVLTVRIKEIQRRFPTWTPDQHLRALYNPRVGGLCDYTRSSQDLSCEFCNGVLARAKYFKRQGF</sequence>
<dbReference type="Proteomes" id="UP000694561">
    <property type="component" value="Unplaced"/>
</dbReference>
<dbReference type="GO" id="GO:0003796">
    <property type="term" value="F:lysozyme activity"/>
    <property type="evidence" value="ECO:0007669"/>
    <property type="project" value="TreeGrafter"/>
</dbReference>
<dbReference type="PANTHER" id="PTHR31698:SF5">
    <property type="entry name" value="LYSOZYME G-LIKE PROTEIN 1"/>
    <property type="match status" value="1"/>
</dbReference>
<keyword evidence="2" id="KW-1185">Reference proteome</keyword>
<dbReference type="Ensembl" id="ENSMMNT00015028962.1">
    <property type="protein sequence ID" value="ENSMMNP00015026350.1"/>
    <property type="gene ID" value="ENSMMNG00015019262.1"/>
</dbReference>
<reference evidence="1" key="1">
    <citation type="submission" date="2025-08" db="UniProtKB">
        <authorList>
            <consortium name="Ensembl"/>
        </authorList>
    </citation>
    <scope>IDENTIFICATION</scope>
</reference>
<dbReference type="GO" id="GO:0050830">
    <property type="term" value="P:defense response to Gram-positive bacterium"/>
    <property type="evidence" value="ECO:0007669"/>
    <property type="project" value="TreeGrafter"/>
</dbReference>
<proteinExistence type="predicted"/>
<gene>
    <name evidence="1" type="primary">LYG1</name>
</gene>
<accession>A0A8C6CDE8</accession>
<evidence type="ECO:0000313" key="1">
    <source>
        <dbReference type="Ensembl" id="ENSMMNP00015026350.1"/>
    </source>
</evidence>
<organism evidence="1 2">
    <name type="scientific">Monodon monoceros</name>
    <name type="common">Narwhal</name>
    <name type="synonym">Ceratodon monodon</name>
    <dbReference type="NCBI Taxonomy" id="40151"/>
    <lineage>
        <taxon>Eukaryota</taxon>
        <taxon>Metazoa</taxon>
        <taxon>Chordata</taxon>
        <taxon>Craniata</taxon>
        <taxon>Vertebrata</taxon>
        <taxon>Euteleostomi</taxon>
        <taxon>Mammalia</taxon>
        <taxon>Eutheria</taxon>
        <taxon>Laurasiatheria</taxon>
        <taxon>Artiodactyla</taxon>
        <taxon>Whippomorpha</taxon>
        <taxon>Cetacea</taxon>
        <taxon>Odontoceti</taxon>
        <taxon>Monodontidae</taxon>
        <taxon>Monodon</taxon>
    </lineage>
</organism>
<protein>
    <submittedName>
        <fullName evidence="1">Lysozyme g1</fullName>
    </submittedName>
</protein>
<dbReference type="GO" id="GO:0005576">
    <property type="term" value="C:extracellular region"/>
    <property type="evidence" value="ECO:0007669"/>
    <property type="project" value="TreeGrafter"/>
</dbReference>
<evidence type="ECO:0000313" key="2">
    <source>
        <dbReference type="Proteomes" id="UP000694561"/>
    </source>
</evidence>
<dbReference type="GeneTree" id="ENSGT00390000017614"/>
<dbReference type="AlphaFoldDB" id="A0A8C6CDE8"/>
<dbReference type="PANTHER" id="PTHR31698">
    <property type="entry name" value="LYSOZYME G FAMILY MEMBER"/>
    <property type="match status" value="1"/>
</dbReference>
<reference evidence="1" key="2">
    <citation type="submission" date="2025-09" db="UniProtKB">
        <authorList>
            <consortium name="Ensembl"/>
        </authorList>
    </citation>
    <scope>IDENTIFICATION</scope>
</reference>
<dbReference type="Gene3D" id="1.10.530.10">
    <property type="match status" value="1"/>
</dbReference>